<dbReference type="AlphaFoldDB" id="A0A4V2Z2R8"/>
<name>A0A4V2Z2R8_9ACTN</name>
<dbReference type="PANTHER" id="PTHR32060:SF30">
    <property type="entry name" value="CARBOXY-TERMINAL PROCESSING PROTEASE CTPA"/>
    <property type="match status" value="1"/>
</dbReference>
<evidence type="ECO:0000313" key="4">
    <source>
        <dbReference type="EMBL" id="TDE09878.1"/>
    </source>
</evidence>
<comment type="caution">
    <text evidence="4">The sequence shown here is derived from an EMBL/GenBank/DDBJ whole genome shotgun (WGS) entry which is preliminary data.</text>
</comment>
<feature type="signal peptide" evidence="2">
    <location>
        <begin position="1"/>
        <end position="23"/>
    </location>
</feature>
<dbReference type="PANTHER" id="PTHR32060">
    <property type="entry name" value="TAIL-SPECIFIC PROTEASE"/>
    <property type="match status" value="1"/>
</dbReference>
<dbReference type="GO" id="GO:0007165">
    <property type="term" value="P:signal transduction"/>
    <property type="evidence" value="ECO:0007669"/>
    <property type="project" value="TreeGrafter"/>
</dbReference>
<dbReference type="InterPro" id="IPR005151">
    <property type="entry name" value="Tail-specific_protease"/>
</dbReference>
<evidence type="ECO:0000256" key="2">
    <source>
        <dbReference type="SAM" id="SignalP"/>
    </source>
</evidence>
<dbReference type="InterPro" id="IPR036034">
    <property type="entry name" value="PDZ_sf"/>
</dbReference>
<dbReference type="Proteomes" id="UP000294739">
    <property type="component" value="Unassembled WGS sequence"/>
</dbReference>
<dbReference type="GO" id="GO:0004175">
    <property type="term" value="F:endopeptidase activity"/>
    <property type="evidence" value="ECO:0007669"/>
    <property type="project" value="TreeGrafter"/>
</dbReference>
<evidence type="ECO:0000313" key="5">
    <source>
        <dbReference type="Proteomes" id="UP000294739"/>
    </source>
</evidence>
<dbReference type="Pfam" id="PF03572">
    <property type="entry name" value="Peptidase_S41"/>
    <property type="match status" value="1"/>
</dbReference>
<dbReference type="InterPro" id="IPR029045">
    <property type="entry name" value="ClpP/crotonase-like_dom_sf"/>
</dbReference>
<dbReference type="InterPro" id="IPR001478">
    <property type="entry name" value="PDZ"/>
</dbReference>
<feature type="chain" id="PRO_5039543043" evidence="2">
    <location>
        <begin position="24"/>
        <end position="479"/>
    </location>
</feature>
<sequence>MSTMKNKRFVVPAVIASVLATSAFTLGGASVSASDTASGHDRPSCTKLSPGQPTESASSSVPTSIATLEQAYNCIIDNHVDGDDLNTRTLLADAFSGLAAELDSRGLDLATATMPALTGKRDEDWDRFSDVYEEVLAELPDDAELHEALASASILAMVEGMHDNHTRWAPPAEPTTSYSLGITVANPSAYPEVFIRSVQGAPAADQDLLPGDIITSVNGLPTHINGKPVEGVIDWLNAPSAEPVELALERPSTGETWTVTLTPAQSRPGPGDDVTVTRVADDIALVTLRAFTDGGTEEMLQEIAELEEDGPLEGIVLDVRQNSGGSVAEVARLLGAFVHDTPYGYVCDADYAKCTPKMTDDSIELLGLPLALLTSGQCPSACDAFAAAVQDLDLGVLVGSRTAGVVSGQSVPYVLDDGSQMLLPRDRGVGPDGEIINEIGVAPDHYVSPPTAEDLSAGEDRALDTAIDLLHGEEGALPR</sequence>
<dbReference type="OrthoDB" id="9812068at2"/>
<dbReference type="SUPFAM" id="SSF52096">
    <property type="entry name" value="ClpP/crotonase"/>
    <property type="match status" value="1"/>
</dbReference>
<dbReference type="PROSITE" id="PS50106">
    <property type="entry name" value="PDZ"/>
    <property type="match status" value="1"/>
</dbReference>
<dbReference type="InterPro" id="IPR041489">
    <property type="entry name" value="PDZ_6"/>
</dbReference>
<keyword evidence="2" id="KW-0732">Signal</keyword>
<accession>A0A4V2Z2R8</accession>
<evidence type="ECO:0000256" key="1">
    <source>
        <dbReference type="SAM" id="MobiDB-lite"/>
    </source>
</evidence>
<dbReference type="InParanoid" id="A0A4V2Z2R8"/>
<dbReference type="SMART" id="SM00245">
    <property type="entry name" value="TSPc"/>
    <property type="match status" value="1"/>
</dbReference>
<feature type="region of interest" description="Disordered" evidence="1">
    <location>
        <begin position="32"/>
        <end position="62"/>
    </location>
</feature>
<keyword evidence="5" id="KW-1185">Reference proteome</keyword>
<feature type="compositionally biased region" description="Polar residues" evidence="1">
    <location>
        <begin position="46"/>
        <end position="62"/>
    </location>
</feature>
<protein>
    <submittedName>
        <fullName evidence="4">Peptidase</fullName>
    </submittedName>
</protein>
<dbReference type="SUPFAM" id="SSF50156">
    <property type="entry name" value="PDZ domain-like"/>
    <property type="match status" value="1"/>
</dbReference>
<proteinExistence type="predicted"/>
<dbReference type="GO" id="GO:0006508">
    <property type="term" value="P:proteolysis"/>
    <property type="evidence" value="ECO:0007669"/>
    <property type="project" value="InterPro"/>
</dbReference>
<dbReference type="GO" id="GO:0008236">
    <property type="term" value="F:serine-type peptidase activity"/>
    <property type="evidence" value="ECO:0007669"/>
    <property type="project" value="InterPro"/>
</dbReference>
<feature type="domain" description="PDZ" evidence="3">
    <location>
        <begin position="180"/>
        <end position="236"/>
    </location>
</feature>
<dbReference type="Gene3D" id="2.30.42.10">
    <property type="match status" value="1"/>
</dbReference>
<organism evidence="4 5">
    <name type="scientific">Jiangella asiatica</name>
    <dbReference type="NCBI Taxonomy" id="2530372"/>
    <lineage>
        <taxon>Bacteria</taxon>
        <taxon>Bacillati</taxon>
        <taxon>Actinomycetota</taxon>
        <taxon>Actinomycetes</taxon>
        <taxon>Jiangellales</taxon>
        <taxon>Jiangellaceae</taxon>
        <taxon>Jiangella</taxon>
    </lineage>
</organism>
<gene>
    <name evidence="4" type="ORF">E1269_12950</name>
</gene>
<dbReference type="GO" id="GO:0030288">
    <property type="term" value="C:outer membrane-bounded periplasmic space"/>
    <property type="evidence" value="ECO:0007669"/>
    <property type="project" value="TreeGrafter"/>
</dbReference>
<dbReference type="EMBL" id="SMKZ01000016">
    <property type="protein sequence ID" value="TDE09878.1"/>
    <property type="molecule type" value="Genomic_DNA"/>
</dbReference>
<dbReference type="Pfam" id="PF17820">
    <property type="entry name" value="PDZ_6"/>
    <property type="match status" value="1"/>
</dbReference>
<evidence type="ECO:0000259" key="3">
    <source>
        <dbReference type="PROSITE" id="PS50106"/>
    </source>
</evidence>
<dbReference type="Gene3D" id="3.90.226.10">
    <property type="entry name" value="2-enoyl-CoA Hydratase, Chain A, domain 1"/>
    <property type="match status" value="1"/>
</dbReference>
<reference evidence="4 5" key="1">
    <citation type="submission" date="2019-03" db="EMBL/GenBank/DDBJ databases">
        <title>Draft genome sequences of novel Actinobacteria.</title>
        <authorList>
            <person name="Sahin N."/>
            <person name="Ay H."/>
            <person name="Saygin H."/>
        </authorList>
    </citation>
    <scope>NUCLEOTIDE SEQUENCE [LARGE SCALE GENOMIC DNA]</scope>
    <source>
        <strain evidence="4 5">5K138</strain>
    </source>
</reference>
<dbReference type="SMART" id="SM00228">
    <property type="entry name" value="PDZ"/>
    <property type="match status" value="1"/>
</dbReference>